<dbReference type="Proteomes" id="UP000001950">
    <property type="component" value="Chromosome 4"/>
</dbReference>
<sequence>MLTRLIILRLFSKFIMYFILNIGLMEILGGVLKCILELWDKLSGLFLKFMTLVSKHLSVIKLEYVVHYMDTMRLVLQGKNDFTPLINFLLNCTIADTDSGVGNVWNNGEVDKDTLETVGDGEKRVSNGVFYDEIKQLKLFQVLLQENIRIDEQVLSKKMKFLLKDLGSKSFKVRNEIYTIVAFVRFFYGMKLEVPDDPVFVTTYYKVNLYNLDVEGISGHINTIQNEKLTNDIYNVISHVPRHKIHYVVKQLVKNIDNKRLKLLDMIFFNNVFYIVNTKTIKLLFNSYINKLNAKSNLTNVISSLNDETLNRIIAKIDKTLNNIDVIICIINSIKYNIPKWLPNLLLSLVITNILFTQLLII</sequence>
<accession>Q4U988</accession>
<dbReference type="AlphaFoldDB" id="Q4U988"/>
<keyword evidence="3" id="KW-1185">Reference proteome</keyword>
<reference evidence="2 3" key="1">
    <citation type="journal article" date="2005" name="Science">
        <title>Genome of the host-cell transforming parasite Theileria annulata compared with T. parva.</title>
        <authorList>
            <person name="Pain A."/>
            <person name="Renauld H."/>
            <person name="Berriman M."/>
            <person name="Murphy L."/>
            <person name="Yeats C.A."/>
            <person name="Weir W."/>
            <person name="Kerhornou A."/>
            <person name="Aslett M."/>
            <person name="Bishop R."/>
            <person name="Bouchier C."/>
            <person name="Cochet M."/>
            <person name="Coulson R.M.R."/>
            <person name="Cronin A."/>
            <person name="de Villiers E.P."/>
            <person name="Fraser A."/>
            <person name="Fosker N."/>
            <person name="Gardner M."/>
            <person name="Goble A."/>
            <person name="Griffiths-Jones S."/>
            <person name="Harris D.E."/>
            <person name="Katzer F."/>
            <person name="Larke N."/>
            <person name="Lord A."/>
            <person name="Maser P."/>
            <person name="McKellar S."/>
            <person name="Mooney P."/>
            <person name="Morton F."/>
            <person name="Nene V."/>
            <person name="O'Neil S."/>
            <person name="Price C."/>
            <person name="Quail M.A."/>
            <person name="Rabbinowitsch E."/>
            <person name="Rawlings N.D."/>
            <person name="Rutter S."/>
            <person name="Saunders D."/>
            <person name="Seeger K."/>
            <person name="Shah T."/>
            <person name="Squares R."/>
            <person name="Squares S."/>
            <person name="Tivey A."/>
            <person name="Walker A.R."/>
            <person name="Woodward J."/>
            <person name="Dobbelaere D.A.E."/>
            <person name="Langsley G."/>
            <person name="Rajandream M.A."/>
            <person name="McKeever D."/>
            <person name="Shiels B."/>
            <person name="Tait A."/>
            <person name="Barrell B.G."/>
            <person name="Hall N."/>
        </authorList>
    </citation>
    <scope>NUCLEOTIDE SEQUENCE [LARGE SCALE GENOMIC DNA]</scope>
    <source>
        <strain evidence="3">Ankara</strain>
    </source>
</reference>
<name>Q4U988_THEAN</name>
<dbReference type="STRING" id="5874.Q4U988"/>
<organism evidence="2 3">
    <name type="scientific">Theileria annulata</name>
    <dbReference type="NCBI Taxonomy" id="5874"/>
    <lineage>
        <taxon>Eukaryota</taxon>
        <taxon>Sar</taxon>
        <taxon>Alveolata</taxon>
        <taxon>Apicomplexa</taxon>
        <taxon>Aconoidasida</taxon>
        <taxon>Piroplasmida</taxon>
        <taxon>Theileriidae</taxon>
        <taxon>Theileria</taxon>
    </lineage>
</organism>
<dbReference type="EMBL" id="CR940353">
    <property type="protein sequence ID" value="CAI76615.1"/>
    <property type="molecule type" value="Genomic_DNA"/>
</dbReference>
<keyword evidence="1" id="KW-1133">Transmembrane helix</keyword>
<keyword evidence="1" id="KW-0812">Transmembrane</keyword>
<evidence type="ECO:0000256" key="1">
    <source>
        <dbReference type="SAM" id="Phobius"/>
    </source>
</evidence>
<dbReference type="GeneID" id="3862852"/>
<dbReference type="KEGG" id="tan:TA10980"/>
<gene>
    <name evidence="2" type="ORF">TA10980</name>
</gene>
<keyword evidence="1" id="KW-0472">Membrane</keyword>
<dbReference type="InParanoid" id="Q4U988"/>
<dbReference type="RefSeq" id="XP_953240.1">
    <property type="nucleotide sequence ID" value="XM_948147.1"/>
</dbReference>
<protein>
    <submittedName>
        <fullName evidence="2">Uncharacterized protein</fullName>
    </submittedName>
</protein>
<evidence type="ECO:0000313" key="2">
    <source>
        <dbReference type="EMBL" id="CAI76615.1"/>
    </source>
</evidence>
<evidence type="ECO:0000313" key="3">
    <source>
        <dbReference type="Proteomes" id="UP000001950"/>
    </source>
</evidence>
<feature type="transmembrane region" description="Helical" evidence="1">
    <location>
        <begin position="14"/>
        <end position="36"/>
    </location>
</feature>
<dbReference type="VEuPathDB" id="PiroplasmaDB:TA10980"/>
<proteinExistence type="predicted"/>
<dbReference type="OrthoDB" id="420032at2759"/>